<protein>
    <submittedName>
        <fullName evidence="2">Uncharacterized protein</fullName>
    </submittedName>
</protein>
<feature type="region of interest" description="Disordered" evidence="1">
    <location>
        <begin position="1"/>
        <end position="52"/>
    </location>
</feature>
<name>A0A916LAS6_MYCTX</name>
<accession>A0A916LAS6</accession>
<gene>
    <name evidence="2" type="ORF">ERS007739_02041</name>
</gene>
<evidence type="ECO:0000256" key="1">
    <source>
        <dbReference type="SAM" id="MobiDB-lite"/>
    </source>
</evidence>
<dbReference type="EMBL" id="CSBK01000875">
    <property type="protein sequence ID" value="COY03741.1"/>
    <property type="molecule type" value="Genomic_DNA"/>
</dbReference>
<evidence type="ECO:0000313" key="3">
    <source>
        <dbReference type="Proteomes" id="UP000039021"/>
    </source>
</evidence>
<organism evidence="2 3">
    <name type="scientific">Mycobacterium tuberculosis</name>
    <dbReference type="NCBI Taxonomy" id="1773"/>
    <lineage>
        <taxon>Bacteria</taxon>
        <taxon>Bacillati</taxon>
        <taxon>Actinomycetota</taxon>
        <taxon>Actinomycetes</taxon>
        <taxon>Mycobacteriales</taxon>
        <taxon>Mycobacteriaceae</taxon>
        <taxon>Mycobacterium</taxon>
        <taxon>Mycobacterium tuberculosis complex</taxon>
    </lineage>
</organism>
<dbReference type="AlphaFoldDB" id="A0A916LAS6"/>
<comment type="caution">
    <text evidence="2">The sequence shown here is derived from an EMBL/GenBank/DDBJ whole genome shotgun (WGS) entry which is preliminary data.</text>
</comment>
<feature type="compositionally biased region" description="Low complexity" evidence="1">
    <location>
        <begin position="38"/>
        <end position="52"/>
    </location>
</feature>
<dbReference type="Proteomes" id="UP000039021">
    <property type="component" value="Unassembled WGS sequence"/>
</dbReference>
<sequence length="52" mass="5739">MPRTFRSIKSPMHGRPRSSDMVECMPRGLFSAKYTSESSSTTLAPSTRTTAT</sequence>
<reference evidence="3" key="1">
    <citation type="submission" date="2015-03" db="EMBL/GenBank/DDBJ databases">
        <authorList>
            <consortium name="Pathogen Informatics"/>
        </authorList>
    </citation>
    <scope>NUCLEOTIDE SEQUENCE [LARGE SCALE GENOMIC DNA]</scope>
    <source>
        <strain evidence="3">N09902308</strain>
    </source>
</reference>
<proteinExistence type="predicted"/>
<evidence type="ECO:0000313" key="2">
    <source>
        <dbReference type="EMBL" id="COY03741.1"/>
    </source>
</evidence>